<sequence>MHESGRVGYIRVARATPHSMGGNVVANTGSKMQRPRGQNRDGAAKPGDHARSDQQAARPDRSDQAERAAEQMKDQGKEALGKTRDKAQQARDKARSKMK</sequence>
<proteinExistence type="predicted"/>
<reference evidence="2 3" key="1">
    <citation type="submission" date="2018-08" db="EMBL/GenBank/DDBJ databases">
        <title>Sequencing the genomes of 1000 actinobacteria strains.</title>
        <authorList>
            <person name="Klenk H.-P."/>
        </authorList>
    </citation>
    <scope>NUCLEOTIDE SEQUENCE [LARGE SCALE GENOMIC DNA]</scope>
    <source>
        <strain evidence="2 3">DSM 43927</strain>
    </source>
</reference>
<feature type="region of interest" description="Disordered" evidence="1">
    <location>
        <begin position="1"/>
        <end position="99"/>
    </location>
</feature>
<protein>
    <submittedName>
        <fullName evidence="2">Uncharacterized protein</fullName>
    </submittedName>
</protein>
<dbReference type="EMBL" id="QTTT01000001">
    <property type="protein sequence ID" value="REE98656.1"/>
    <property type="molecule type" value="Genomic_DNA"/>
</dbReference>
<keyword evidence="3" id="KW-1185">Reference proteome</keyword>
<evidence type="ECO:0000256" key="1">
    <source>
        <dbReference type="SAM" id="MobiDB-lite"/>
    </source>
</evidence>
<gene>
    <name evidence="2" type="ORF">DFJ69_4149</name>
</gene>
<dbReference type="Proteomes" id="UP000256661">
    <property type="component" value="Unassembled WGS sequence"/>
</dbReference>
<organism evidence="2 3">
    <name type="scientific">Thermomonospora umbrina</name>
    <dbReference type="NCBI Taxonomy" id="111806"/>
    <lineage>
        <taxon>Bacteria</taxon>
        <taxon>Bacillati</taxon>
        <taxon>Actinomycetota</taxon>
        <taxon>Actinomycetes</taxon>
        <taxon>Streptosporangiales</taxon>
        <taxon>Thermomonosporaceae</taxon>
        <taxon>Thermomonospora</taxon>
    </lineage>
</organism>
<evidence type="ECO:0000313" key="2">
    <source>
        <dbReference type="EMBL" id="REE98656.1"/>
    </source>
</evidence>
<name>A0A3D9SRR5_9ACTN</name>
<feature type="compositionally biased region" description="Basic and acidic residues" evidence="1">
    <location>
        <begin position="38"/>
        <end position="99"/>
    </location>
</feature>
<evidence type="ECO:0000313" key="3">
    <source>
        <dbReference type="Proteomes" id="UP000256661"/>
    </source>
</evidence>
<dbReference type="AlphaFoldDB" id="A0A3D9SRR5"/>
<accession>A0A3D9SRR5</accession>
<comment type="caution">
    <text evidence="2">The sequence shown here is derived from an EMBL/GenBank/DDBJ whole genome shotgun (WGS) entry which is preliminary data.</text>
</comment>